<keyword evidence="1 3" id="KW-0378">Hydrolase</keyword>
<dbReference type="Proteomes" id="UP001597168">
    <property type="component" value="Unassembled WGS sequence"/>
</dbReference>
<dbReference type="InterPro" id="IPR036457">
    <property type="entry name" value="PPM-type-like_dom_sf"/>
</dbReference>
<dbReference type="Gene3D" id="3.60.40.10">
    <property type="entry name" value="PPM-type phosphatase domain"/>
    <property type="match status" value="1"/>
</dbReference>
<reference evidence="4" key="1">
    <citation type="journal article" date="2019" name="Int. J. Syst. Evol. Microbiol.">
        <title>The Global Catalogue of Microorganisms (GCM) 10K type strain sequencing project: providing services to taxonomists for standard genome sequencing and annotation.</title>
        <authorList>
            <consortium name="The Broad Institute Genomics Platform"/>
            <consortium name="The Broad Institute Genome Sequencing Center for Infectious Disease"/>
            <person name="Wu L."/>
            <person name="Ma J."/>
        </authorList>
    </citation>
    <scope>NUCLEOTIDE SEQUENCE [LARGE SCALE GENOMIC DNA]</scope>
    <source>
        <strain evidence="4">CCUG 60214</strain>
    </source>
</reference>
<dbReference type="RefSeq" id="WP_380728511.1">
    <property type="nucleotide sequence ID" value="NZ_JBHTLK010000241.1"/>
</dbReference>
<evidence type="ECO:0000313" key="4">
    <source>
        <dbReference type="Proteomes" id="UP001597168"/>
    </source>
</evidence>
<dbReference type="SUPFAM" id="SSF81606">
    <property type="entry name" value="PP2C-like"/>
    <property type="match status" value="1"/>
</dbReference>
<evidence type="ECO:0000259" key="2">
    <source>
        <dbReference type="SMART" id="SM00331"/>
    </source>
</evidence>
<gene>
    <name evidence="3" type="ORF">ACFQ3T_30450</name>
</gene>
<dbReference type="PANTHER" id="PTHR43156">
    <property type="entry name" value="STAGE II SPORULATION PROTEIN E-RELATED"/>
    <property type="match status" value="1"/>
</dbReference>
<protein>
    <submittedName>
        <fullName evidence="3">PP2C family protein-serine/threonine phosphatase</fullName>
        <ecNumber evidence="3">3.1.3.16</ecNumber>
    </submittedName>
</protein>
<dbReference type="EMBL" id="JBHTLK010000241">
    <property type="protein sequence ID" value="MFD1151474.1"/>
    <property type="molecule type" value="Genomic_DNA"/>
</dbReference>
<sequence length="364" mass="39299">AQQPGVVDRPDVVLLAASLGLPSVSLLGRRLAEASADHSTLVFADGDLAALEACVRAGFDYVTPPYSPVLLRSRLTSSWERSRLTVTGERLAVEATVREYERDLSVAHDVQAGFLPDVLPKPPGWEFAARFRPARMVAGDFYDGFELLDGRRLGFVVADVCDKGFGAALFMALIRTLLRHNAENTPATRMSDGCSRLSPRLTFGAGPLVQAVGDTNRYLARNHLRQGYFATVFFGVLDPLSGGLVYINCGHNPPVVVRADGTRTPLPPTGPAIGMFADSEYTLGRAHLNPGDSLFVYTDGVVEARDADGGQFGWAAMLAALTPRRTAEDLLDVVDDALRRHVGDAEQHDDITMLGLHRVDAPTC</sequence>
<dbReference type="PANTHER" id="PTHR43156:SF2">
    <property type="entry name" value="STAGE II SPORULATION PROTEIN E"/>
    <property type="match status" value="1"/>
</dbReference>
<dbReference type="GO" id="GO:0004722">
    <property type="term" value="F:protein serine/threonine phosphatase activity"/>
    <property type="evidence" value="ECO:0007669"/>
    <property type="project" value="UniProtKB-EC"/>
</dbReference>
<evidence type="ECO:0000313" key="3">
    <source>
        <dbReference type="EMBL" id="MFD1151474.1"/>
    </source>
</evidence>
<feature type="domain" description="PPM-type phosphatase" evidence="2">
    <location>
        <begin position="122"/>
        <end position="358"/>
    </location>
</feature>
<name>A0ABW3R338_9PSEU</name>
<comment type="caution">
    <text evidence="3">The sequence shown here is derived from an EMBL/GenBank/DDBJ whole genome shotgun (WGS) entry which is preliminary data.</text>
</comment>
<dbReference type="InterPro" id="IPR001932">
    <property type="entry name" value="PPM-type_phosphatase-like_dom"/>
</dbReference>
<proteinExistence type="predicted"/>
<dbReference type="Pfam" id="PF07228">
    <property type="entry name" value="SpoIIE"/>
    <property type="match status" value="1"/>
</dbReference>
<organism evidence="3 4">
    <name type="scientific">Saccharothrix hoggarensis</name>
    <dbReference type="NCBI Taxonomy" id="913853"/>
    <lineage>
        <taxon>Bacteria</taxon>
        <taxon>Bacillati</taxon>
        <taxon>Actinomycetota</taxon>
        <taxon>Actinomycetes</taxon>
        <taxon>Pseudonocardiales</taxon>
        <taxon>Pseudonocardiaceae</taxon>
        <taxon>Saccharothrix</taxon>
    </lineage>
</organism>
<dbReference type="SMART" id="SM00331">
    <property type="entry name" value="PP2C_SIG"/>
    <property type="match status" value="1"/>
</dbReference>
<accession>A0ABW3R338</accession>
<feature type="non-terminal residue" evidence="3">
    <location>
        <position position="1"/>
    </location>
</feature>
<dbReference type="EC" id="3.1.3.16" evidence="3"/>
<evidence type="ECO:0000256" key="1">
    <source>
        <dbReference type="ARBA" id="ARBA00022801"/>
    </source>
</evidence>
<dbReference type="InterPro" id="IPR052016">
    <property type="entry name" value="Bact_Sigma-Reg"/>
</dbReference>
<keyword evidence="4" id="KW-1185">Reference proteome</keyword>